<protein>
    <submittedName>
        <fullName evidence="2">ISAs1 family transposase</fullName>
    </submittedName>
</protein>
<reference evidence="2 3" key="1">
    <citation type="submission" date="2019-10" db="EMBL/GenBank/DDBJ databases">
        <title>Genome diversity of Sutterella seckii.</title>
        <authorList>
            <person name="Chaplin A.V."/>
            <person name="Sokolova S.R."/>
            <person name="Mosin K.A."/>
            <person name="Ivanova E.L."/>
            <person name="Kochetkova T.O."/>
            <person name="Goltsov A.Y."/>
            <person name="Trofimov D.Y."/>
            <person name="Efimov B.A."/>
        </authorList>
    </citation>
    <scope>NUCLEOTIDE SEQUENCE [LARGE SCALE GENOMIC DNA]</scope>
    <source>
        <strain evidence="2 3">ASD393</strain>
    </source>
</reference>
<dbReference type="GO" id="GO:0006313">
    <property type="term" value="P:DNA transposition"/>
    <property type="evidence" value="ECO:0007669"/>
    <property type="project" value="InterPro"/>
</dbReference>
<evidence type="ECO:0000313" key="3">
    <source>
        <dbReference type="Proteomes" id="UP000430564"/>
    </source>
</evidence>
<accession>A0A6I1EQW8</accession>
<evidence type="ECO:0000259" key="1">
    <source>
        <dbReference type="Pfam" id="PF01609"/>
    </source>
</evidence>
<dbReference type="Proteomes" id="UP000430564">
    <property type="component" value="Unassembled WGS sequence"/>
</dbReference>
<dbReference type="GO" id="GO:0004803">
    <property type="term" value="F:transposase activity"/>
    <property type="evidence" value="ECO:0007669"/>
    <property type="project" value="InterPro"/>
</dbReference>
<dbReference type="InterPro" id="IPR002559">
    <property type="entry name" value="Transposase_11"/>
</dbReference>
<dbReference type="InterPro" id="IPR047647">
    <property type="entry name" value="ISAs1_transpos"/>
</dbReference>
<name>A0A6I1EQW8_9BURK</name>
<dbReference type="InterPro" id="IPR051698">
    <property type="entry name" value="Transposase_11-like"/>
</dbReference>
<dbReference type="NCBIfam" id="NF033564">
    <property type="entry name" value="transpos_ISAs1"/>
    <property type="match status" value="1"/>
</dbReference>
<feature type="domain" description="Transposase IS4-like" evidence="1">
    <location>
        <begin position="40"/>
        <end position="133"/>
    </location>
</feature>
<sequence>MPFLSYLWVGSRKTLEVDARIREQDRLLHERGEQHQFLSFYSTEAGIAFAQVLIDKKSNEIPAALKFAQLLDLQGTIVTGDAMHCQRKFVTMLMNEARADYCLAVKQNQGKLCKEIELCFSQTPVEHHHETKEVGHGRKERRLIEVLPGELLPKELLKVWLGLKEGCIVRQTSWRTEIRAGGKEEETTEKVRYFILEPN</sequence>
<dbReference type="GO" id="GO:0003677">
    <property type="term" value="F:DNA binding"/>
    <property type="evidence" value="ECO:0007669"/>
    <property type="project" value="InterPro"/>
</dbReference>
<dbReference type="PANTHER" id="PTHR30298:SF0">
    <property type="entry name" value="PROTEIN YBFL-RELATED"/>
    <property type="match status" value="1"/>
</dbReference>
<dbReference type="OrthoDB" id="8587058at2"/>
<dbReference type="PANTHER" id="PTHR30298">
    <property type="entry name" value="H REPEAT-ASSOCIATED PREDICTED TRANSPOSASE"/>
    <property type="match status" value="1"/>
</dbReference>
<gene>
    <name evidence="2" type="ORF">GBM95_01385</name>
</gene>
<evidence type="ECO:0000313" key="2">
    <source>
        <dbReference type="EMBL" id="KAB7662975.1"/>
    </source>
</evidence>
<organism evidence="2 3">
    <name type="scientific">Sutterella seckii</name>
    <dbReference type="NCBI Taxonomy" id="1944635"/>
    <lineage>
        <taxon>Bacteria</taxon>
        <taxon>Pseudomonadati</taxon>
        <taxon>Pseudomonadota</taxon>
        <taxon>Betaproteobacteria</taxon>
        <taxon>Burkholderiales</taxon>
        <taxon>Sutterellaceae</taxon>
        <taxon>Sutterella</taxon>
    </lineage>
</organism>
<dbReference type="EMBL" id="WEHX01000003">
    <property type="protein sequence ID" value="KAB7662975.1"/>
    <property type="molecule type" value="Genomic_DNA"/>
</dbReference>
<comment type="caution">
    <text evidence="2">The sequence shown here is derived from an EMBL/GenBank/DDBJ whole genome shotgun (WGS) entry which is preliminary data.</text>
</comment>
<dbReference type="AlphaFoldDB" id="A0A6I1EQW8"/>
<proteinExistence type="predicted"/>
<dbReference type="Pfam" id="PF01609">
    <property type="entry name" value="DDE_Tnp_1"/>
    <property type="match status" value="1"/>
</dbReference>
<dbReference type="RefSeq" id="WP_152157453.1">
    <property type="nucleotide sequence ID" value="NZ_WEHX01000003.1"/>
</dbReference>